<gene>
    <name evidence="8" type="ORF">FHX76_001983</name>
</gene>
<dbReference type="Pfam" id="PF01578">
    <property type="entry name" value="Cytochrom_C_asm"/>
    <property type="match status" value="1"/>
</dbReference>
<feature type="transmembrane region" description="Helical" evidence="6">
    <location>
        <begin position="291"/>
        <end position="306"/>
    </location>
</feature>
<feature type="transmembrane region" description="Helical" evidence="6">
    <location>
        <begin position="149"/>
        <end position="171"/>
    </location>
</feature>
<comment type="caution">
    <text evidence="8">The sequence shown here is derived from an EMBL/GenBank/DDBJ whole genome shotgun (WGS) entry which is preliminary data.</text>
</comment>
<feature type="transmembrane region" description="Helical" evidence="6">
    <location>
        <begin position="55"/>
        <end position="72"/>
    </location>
</feature>
<feature type="transmembrane region" description="Helical" evidence="6">
    <location>
        <begin position="92"/>
        <end position="111"/>
    </location>
</feature>
<sequence length="351" mass="38344">MENFEQYSQASLFSALLIYALAFIFYAVDLANRAGDDGATSIAAPRDSDRSKTKAVRIGFSLTVLGWVFHLAATVLRGLEGGRVPWANMYEFSLTATLAIVTIFILVQFVYDLRFLGTLITGLVLVFLGLTRMNYFVSSVPLPPALDSYWLVIHIVVAVLAVAFLTLSFGLSIAQLLQARRESVLAAQAKANKASGATVMASAGASGSVVVADGPALTDAARTGSDEPAGKRPSKAPFAFLRSFPNSNALENLSYRMVIIGFVFWTFTLIAGSIWAEHAWGRYWGFDTKEVWTFIIWVLYAGFIHARATRGWRGNRSAWLSIIAYSTVIFNFTIVNVFFKGLHAYSGLPTG</sequence>
<evidence type="ECO:0000256" key="4">
    <source>
        <dbReference type="ARBA" id="ARBA00022989"/>
    </source>
</evidence>
<dbReference type="EMBL" id="JAAMOX010000002">
    <property type="protein sequence ID" value="NIH54087.1"/>
    <property type="molecule type" value="Genomic_DNA"/>
</dbReference>
<comment type="subcellular location">
    <subcellularLocation>
        <location evidence="1">Membrane</location>
        <topology evidence="1">Multi-pass membrane protein</topology>
    </subcellularLocation>
</comment>
<evidence type="ECO:0000313" key="9">
    <source>
        <dbReference type="Proteomes" id="UP000541033"/>
    </source>
</evidence>
<feature type="domain" description="Cytochrome c assembly protein" evidence="7">
    <location>
        <begin position="86"/>
        <end position="343"/>
    </location>
</feature>
<dbReference type="InterPro" id="IPR045062">
    <property type="entry name" value="Cyt_c_biogenesis_CcsA/CcmC"/>
</dbReference>
<organism evidence="8 9">
    <name type="scientific">Lysinibacter cavernae</name>
    <dbReference type="NCBI Taxonomy" id="1640652"/>
    <lineage>
        <taxon>Bacteria</taxon>
        <taxon>Bacillati</taxon>
        <taxon>Actinomycetota</taxon>
        <taxon>Actinomycetes</taxon>
        <taxon>Micrococcales</taxon>
        <taxon>Microbacteriaceae</taxon>
        <taxon>Lysinibacter</taxon>
    </lineage>
</organism>
<evidence type="ECO:0000256" key="5">
    <source>
        <dbReference type="ARBA" id="ARBA00023136"/>
    </source>
</evidence>
<proteinExistence type="predicted"/>
<evidence type="ECO:0000256" key="2">
    <source>
        <dbReference type="ARBA" id="ARBA00022692"/>
    </source>
</evidence>
<protein>
    <submittedName>
        <fullName evidence="8">Cytochrome c-type biogenesis protein CcsB</fullName>
    </submittedName>
</protein>
<dbReference type="GO" id="GO:0005886">
    <property type="term" value="C:plasma membrane"/>
    <property type="evidence" value="ECO:0007669"/>
    <property type="project" value="TreeGrafter"/>
</dbReference>
<name>A0A7X5R247_9MICO</name>
<feature type="transmembrane region" description="Helical" evidence="6">
    <location>
        <begin position="318"/>
        <end position="339"/>
    </location>
</feature>
<evidence type="ECO:0000256" key="1">
    <source>
        <dbReference type="ARBA" id="ARBA00004141"/>
    </source>
</evidence>
<dbReference type="PANTHER" id="PTHR30071">
    <property type="entry name" value="HEME EXPORTER PROTEIN C"/>
    <property type="match status" value="1"/>
</dbReference>
<feature type="transmembrane region" description="Helical" evidence="6">
    <location>
        <begin position="6"/>
        <end position="28"/>
    </location>
</feature>
<keyword evidence="5 6" id="KW-0472">Membrane</keyword>
<dbReference type="InterPro" id="IPR017562">
    <property type="entry name" value="Cyt_c_biogenesis_CcsA"/>
</dbReference>
<dbReference type="GO" id="GO:0020037">
    <property type="term" value="F:heme binding"/>
    <property type="evidence" value="ECO:0007669"/>
    <property type="project" value="InterPro"/>
</dbReference>
<accession>A0A7X5R247</accession>
<dbReference type="PANTHER" id="PTHR30071:SF1">
    <property type="entry name" value="CYTOCHROME B_B6 PROTEIN-RELATED"/>
    <property type="match status" value="1"/>
</dbReference>
<dbReference type="Proteomes" id="UP000541033">
    <property type="component" value="Unassembled WGS sequence"/>
</dbReference>
<keyword evidence="4 6" id="KW-1133">Transmembrane helix</keyword>
<evidence type="ECO:0000313" key="8">
    <source>
        <dbReference type="EMBL" id="NIH54087.1"/>
    </source>
</evidence>
<evidence type="ECO:0000256" key="6">
    <source>
        <dbReference type="SAM" id="Phobius"/>
    </source>
</evidence>
<feature type="transmembrane region" description="Helical" evidence="6">
    <location>
        <begin position="118"/>
        <end position="137"/>
    </location>
</feature>
<evidence type="ECO:0000256" key="3">
    <source>
        <dbReference type="ARBA" id="ARBA00022748"/>
    </source>
</evidence>
<keyword evidence="3" id="KW-0201">Cytochrome c-type biogenesis</keyword>
<evidence type="ECO:0000259" key="7">
    <source>
        <dbReference type="Pfam" id="PF01578"/>
    </source>
</evidence>
<dbReference type="AlphaFoldDB" id="A0A7X5R247"/>
<keyword evidence="9" id="KW-1185">Reference proteome</keyword>
<dbReference type="InterPro" id="IPR002541">
    <property type="entry name" value="Cyt_c_assembly"/>
</dbReference>
<dbReference type="NCBIfam" id="TIGR03144">
    <property type="entry name" value="cytochr_II_ccsB"/>
    <property type="match status" value="1"/>
</dbReference>
<reference evidence="8 9" key="1">
    <citation type="submission" date="2020-02" db="EMBL/GenBank/DDBJ databases">
        <title>Sequencing the genomes of 1000 actinobacteria strains.</title>
        <authorList>
            <person name="Klenk H.-P."/>
        </authorList>
    </citation>
    <scope>NUCLEOTIDE SEQUENCE [LARGE SCALE GENOMIC DNA]</scope>
    <source>
        <strain evidence="8 9">DSM 27960</strain>
    </source>
</reference>
<feature type="transmembrane region" description="Helical" evidence="6">
    <location>
        <begin position="257"/>
        <end position="276"/>
    </location>
</feature>
<keyword evidence="2 6" id="KW-0812">Transmembrane</keyword>
<dbReference type="GO" id="GO:0017004">
    <property type="term" value="P:cytochrome complex assembly"/>
    <property type="evidence" value="ECO:0007669"/>
    <property type="project" value="UniProtKB-KW"/>
</dbReference>